<name>A0ABN8HI65_9BACT</name>
<keyword evidence="6" id="KW-0675">Receptor</keyword>
<dbReference type="PANTHER" id="PTHR30483:SF6">
    <property type="entry name" value="PERIPLASMIC BINDING PROTEIN OF ABC TRANSPORTER FOR NATURAL AMINO ACIDS"/>
    <property type="match status" value="1"/>
</dbReference>
<gene>
    <name evidence="6" type="ORF">GEAMG1_2571</name>
</gene>
<evidence type="ECO:0000256" key="3">
    <source>
        <dbReference type="ARBA" id="ARBA00022729"/>
    </source>
</evidence>
<dbReference type="PRINTS" id="PR00337">
    <property type="entry name" value="LEUILEVALBP"/>
</dbReference>
<evidence type="ECO:0000256" key="2">
    <source>
        <dbReference type="ARBA" id="ARBA00022448"/>
    </source>
</evidence>
<dbReference type="InterPro" id="IPR000709">
    <property type="entry name" value="Leu_Ile_Val-bd"/>
</dbReference>
<dbReference type="PANTHER" id="PTHR30483">
    <property type="entry name" value="LEUCINE-SPECIFIC-BINDING PROTEIN"/>
    <property type="match status" value="1"/>
</dbReference>
<keyword evidence="7" id="KW-1185">Reference proteome</keyword>
<comment type="similarity">
    <text evidence="1">Belongs to the leucine-binding protein family.</text>
</comment>
<evidence type="ECO:0000256" key="1">
    <source>
        <dbReference type="ARBA" id="ARBA00010062"/>
    </source>
</evidence>
<dbReference type="RefSeq" id="WP_305733160.1">
    <property type="nucleotide sequence ID" value="NZ_OW150024.1"/>
</dbReference>
<dbReference type="Pfam" id="PF13458">
    <property type="entry name" value="Peripla_BP_6"/>
    <property type="match status" value="1"/>
</dbReference>
<accession>A0ABN8HI65</accession>
<dbReference type="InterPro" id="IPR051010">
    <property type="entry name" value="BCAA_transport"/>
</dbReference>
<feature type="domain" description="Leucine-binding protein" evidence="5">
    <location>
        <begin position="26"/>
        <end position="365"/>
    </location>
</feature>
<dbReference type="EMBL" id="OW150024">
    <property type="protein sequence ID" value="CAH2032407.1"/>
    <property type="molecule type" value="Genomic_DNA"/>
</dbReference>
<dbReference type="CDD" id="cd19983">
    <property type="entry name" value="PBP1_ABC_HAAT-like"/>
    <property type="match status" value="1"/>
</dbReference>
<reference evidence="6 7" key="1">
    <citation type="submission" date="2022-03" db="EMBL/GenBank/DDBJ databases">
        <authorList>
            <person name="Koch H."/>
        </authorList>
    </citation>
    <scope>NUCLEOTIDE SEQUENCE [LARGE SCALE GENOMIC DNA]</scope>
    <source>
        <strain evidence="6 7">G1</strain>
    </source>
</reference>
<dbReference type="PROSITE" id="PS51257">
    <property type="entry name" value="PROKAR_LIPOPROTEIN"/>
    <property type="match status" value="1"/>
</dbReference>
<keyword evidence="2" id="KW-0813">Transport</keyword>
<evidence type="ECO:0000313" key="7">
    <source>
        <dbReference type="Proteomes" id="UP001295463"/>
    </source>
</evidence>
<evidence type="ECO:0000256" key="4">
    <source>
        <dbReference type="ARBA" id="ARBA00022970"/>
    </source>
</evidence>
<evidence type="ECO:0000313" key="6">
    <source>
        <dbReference type="EMBL" id="CAH2032407.1"/>
    </source>
</evidence>
<dbReference type="SUPFAM" id="SSF53822">
    <property type="entry name" value="Periplasmic binding protein-like I"/>
    <property type="match status" value="1"/>
</dbReference>
<dbReference type="InterPro" id="IPR028081">
    <property type="entry name" value="Leu-bd"/>
</dbReference>
<dbReference type="Proteomes" id="UP001295463">
    <property type="component" value="Chromosome"/>
</dbReference>
<proteinExistence type="inferred from homology"/>
<dbReference type="InterPro" id="IPR028082">
    <property type="entry name" value="Peripla_BP_I"/>
</dbReference>
<sequence length="372" mass="40298">MSRLTRLAAATLVLACLLAGCSRKEPVKIGMMAGMSGRVADLGIAGRNGVMLAIEERNAAGGLNGHPVELLVRDDEQNPDIAGKAVEELLANRVEVIIGPMTSGVATAILPRINASDTILLSPTVTSSSLAGKDDNFFRVCGDTRAYAEKSADFQYRRLNRRSVAAVYDLDNRAYSEVWLNEFAARFGKHGGKMVRAYGFHSGATPAFQGPLRQVLAAKPDLVLVITNSVDAAVICQQIRKLAPRQAIALSEWPSTERFVELAGAAAEGAHVSQFFNRESAHPRYRAFRDAYRARFGGQEPGFAALAGYDAAKVALETLEKRGPGETVKQTLLRIGRFSGVQQEFTIDRFGDADRPTYLAVVRDGSYHTLEP</sequence>
<protein>
    <submittedName>
        <fullName evidence="6">Extracellular ligand-binding receptor</fullName>
    </submittedName>
</protein>
<dbReference type="Gene3D" id="3.40.50.2300">
    <property type="match status" value="2"/>
</dbReference>
<evidence type="ECO:0000259" key="5">
    <source>
        <dbReference type="Pfam" id="PF13458"/>
    </source>
</evidence>
<keyword evidence="3" id="KW-0732">Signal</keyword>
<keyword evidence="4" id="KW-0029">Amino-acid transport</keyword>
<organism evidence="6 7">
    <name type="scientific">Trichlorobacter ammonificans</name>
    <dbReference type="NCBI Taxonomy" id="2916410"/>
    <lineage>
        <taxon>Bacteria</taxon>
        <taxon>Pseudomonadati</taxon>
        <taxon>Thermodesulfobacteriota</taxon>
        <taxon>Desulfuromonadia</taxon>
        <taxon>Geobacterales</taxon>
        <taxon>Geobacteraceae</taxon>
        <taxon>Trichlorobacter</taxon>
    </lineage>
</organism>